<name>A0A8J4YKV5_CHIOP</name>
<gene>
    <name evidence="2" type="ORF">GWK47_030434</name>
</gene>
<dbReference type="EMBL" id="JACEEZ010001267">
    <property type="protein sequence ID" value="KAG0729382.1"/>
    <property type="molecule type" value="Genomic_DNA"/>
</dbReference>
<feature type="region of interest" description="Disordered" evidence="1">
    <location>
        <begin position="45"/>
        <end position="71"/>
    </location>
</feature>
<feature type="compositionally biased region" description="Acidic residues" evidence="1">
    <location>
        <begin position="62"/>
        <end position="71"/>
    </location>
</feature>
<keyword evidence="3" id="KW-1185">Reference proteome</keyword>
<sequence length="158" mass="17833">MDKPGCTLDNVGKEFGSCEAELKEFVKNPLCPEIIQEEFKQSQIPIQNVPSAPEHNPLDELHVEEEEPENTELDEWMECINIGNGAVVQAVENHVSEVEQHPEYTDDCFLRENESEVFDDAQVLGMTDSDLKDAQGWIEEKKKTAVLPEGDSYDVVIL</sequence>
<comment type="caution">
    <text evidence="2">The sequence shown here is derived from an EMBL/GenBank/DDBJ whole genome shotgun (WGS) entry which is preliminary data.</text>
</comment>
<reference evidence="2" key="1">
    <citation type="submission" date="2020-07" db="EMBL/GenBank/DDBJ databases">
        <title>The High-quality genome of the commercially important snow crab, Chionoecetes opilio.</title>
        <authorList>
            <person name="Jeong J.-H."/>
            <person name="Ryu S."/>
        </authorList>
    </citation>
    <scope>NUCLEOTIDE SEQUENCE</scope>
    <source>
        <strain evidence="2">MADBK_172401_WGS</strain>
        <tissue evidence="2">Digestive gland</tissue>
    </source>
</reference>
<dbReference type="AlphaFoldDB" id="A0A8J4YKV5"/>
<dbReference type="Proteomes" id="UP000770661">
    <property type="component" value="Unassembled WGS sequence"/>
</dbReference>
<evidence type="ECO:0000313" key="2">
    <source>
        <dbReference type="EMBL" id="KAG0729382.1"/>
    </source>
</evidence>
<accession>A0A8J4YKV5</accession>
<organism evidence="2 3">
    <name type="scientific">Chionoecetes opilio</name>
    <name type="common">Atlantic snow crab</name>
    <name type="synonym">Cancer opilio</name>
    <dbReference type="NCBI Taxonomy" id="41210"/>
    <lineage>
        <taxon>Eukaryota</taxon>
        <taxon>Metazoa</taxon>
        <taxon>Ecdysozoa</taxon>
        <taxon>Arthropoda</taxon>
        <taxon>Crustacea</taxon>
        <taxon>Multicrustacea</taxon>
        <taxon>Malacostraca</taxon>
        <taxon>Eumalacostraca</taxon>
        <taxon>Eucarida</taxon>
        <taxon>Decapoda</taxon>
        <taxon>Pleocyemata</taxon>
        <taxon>Brachyura</taxon>
        <taxon>Eubrachyura</taxon>
        <taxon>Majoidea</taxon>
        <taxon>Majidae</taxon>
        <taxon>Chionoecetes</taxon>
    </lineage>
</organism>
<protein>
    <submittedName>
        <fullName evidence="2">Uncharacterized protein</fullName>
    </submittedName>
</protein>
<proteinExistence type="predicted"/>
<evidence type="ECO:0000313" key="3">
    <source>
        <dbReference type="Proteomes" id="UP000770661"/>
    </source>
</evidence>
<evidence type="ECO:0000256" key="1">
    <source>
        <dbReference type="SAM" id="MobiDB-lite"/>
    </source>
</evidence>